<sequence length="573" mass="61120">MLVRLASLATLAAALYVALASPLPLSRRTDPSEPPPVVDLGYARYQGVLNETYGMYEWRGIRYATAERFQAPRTPSKNSSDSSPILAAKFGDVCYISQVGANTTTQGVLTEAATAPSATQSEDCLFLNVVAPAGSCEGADLPVVVYIHGGGFAFGDAQIQWEQFLQHIGNKVVLVSIQYRLGPFGFLAGSEVVANGVTNAGLLDQQHALRWVQDQIHKFGGNSDHVTIFGESAGAGSVLNQVLANGGNTVKALGLKKPLFKAALGASVFLPLQVEATSSWAESRYNDLVAATNCTGDKSTFRCLESVDAGALAAASGKLSQDQPFGSWTYVPVVDGSFLTKRASVLLKQGQKNLNGDVFYGNSNADEGFIFTDPTLQNDTTTSPAALDAQFDSTLAGLFPLITAEERQSVAQQYPASSASSSKGNTFARISSIIADSTFVCPTYWSVEAFGTSAYKSRFAYGPATHAFDLQYYSGELWTGTKSVSSIQSFAGAIGGFIRSYNPNDNPANSTINPSWPTYDSSEEMLFNLTMPLNLLSTADPRVIKTSSLTDFGTSQREKCDFWRGSISKNAGL</sequence>
<name>A0A0P9EL91_RHOGW</name>
<dbReference type="GeneID" id="28972857"/>
<gene>
    <name evidence="5" type="ORF">RHOBADRAFT_18138</name>
</gene>
<dbReference type="SUPFAM" id="SSF53474">
    <property type="entry name" value="alpha/beta-Hydrolases"/>
    <property type="match status" value="1"/>
</dbReference>
<protein>
    <recommendedName>
        <fullName evidence="3">Carboxylic ester hydrolase</fullName>
        <ecNumber evidence="3">3.1.1.-</ecNumber>
    </recommendedName>
</protein>
<dbReference type="OrthoDB" id="408631at2759"/>
<feature type="signal peptide" evidence="3">
    <location>
        <begin position="1"/>
        <end position="20"/>
    </location>
</feature>
<reference evidence="5 6" key="1">
    <citation type="journal article" date="2015" name="Front. Microbiol.">
        <title>Genome sequence of the plant growth promoting endophytic yeast Rhodotorula graminis WP1.</title>
        <authorList>
            <person name="Firrincieli A."/>
            <person name="Otillar R."/>
            <person name="Salamov A."/>
            <person name="Schmutz J."/>
            <person name="Khan Z."/>
            <person name="Redman R.S."/>
            <person name="Fleck N.D."/>
            <person name="Lindquist E."/>
            <person name="Grigoriev I.V."/>
            <person name="Doty S.L."/>
        </authorList>
    </citation>
    <scope>NUCLEOTIDE SEQUENCE [LARGE SCALE GENOMIC DNA]</scope>
    <source>
        <strain evidence="5 6">WP1</strain>
    </source>
</reference>
<evidence type="ECO:0000313" key="5">
    <source>
        <dbReference type="EMBL" id="KPV72491.1"/>
    </source>
</evidence>
<dbReference type="InterPro" id="IPR002018">
    <property type="entry name" value="CarbesteraseB"/>
</dbReference>
<dbReference type="InterPro" id="IPR019826">
    <property type="entry name" value="Carboxylesterase_B_AS"/>
</dbReference>
<dbReference type="STRING" id="578459.A0A0P9EL91"/>
<evidence type="ECO:0000256" key="2">
    <source>
        <dbReference type="ARBA" id="ARBA00022801"/>
    </source>
</evidence>
<evidence type="ECO:0000259" key="4">
    <source>
        <dbReference type="Pfam" id="PF00135"/>
    </source>
</evidence>
<comment type="similarity">
    <text evidence="1 3">Belongs to the type-B carboxylesterase/lipase family.</text>
</comment>
<evidence type="ECO:0000313" key="6">
    <source>
        <dbReference type="Proteomes" id="UP000053890"/>
    </source>
</evidence>
<dbReference type="AlphaFoldDB" id="A0A0P9EL91"/>
<dbReference type="EC" id="3.1.1.-" evidence="3"/>
<dbReference type="PROSITE" id="PS00122">
    <property type="entry name" value="CARBOXYLESTERASE_B_1"/>
    <property type="match status" value="1"/>
</dbReference>
<dbReference type="Proteomes" id="UP000053890">
    <property type="component" value="Unassembled WGS sequence"/>
</dbReference>
<dbReference type="RefSeq" id="XP_018268540.1">
    <property type="nucleotide sequence ID" value="XM_018412408.1"/>
</dbReference>
<dbReference type="PANTHER" id="PTHR11559">
    <property type="entry name" value="CARBOXYLESTERASE"/>
    <property type="match status" value="1"/>
</dbReference>
<dbReference type="InterPro" id="IPR029058">
    <property type="entry name" value="AB_hydrolase_fold"/>
</dbReference>
<dbReference type="Gene3D" id="3.40.50.1820">
    <property type="entry name" value="alpha/beta hydrolase"/>
    <property type="match status" value="1"/>
</dbReference>
<dbReference type="GO" id="GO:0016787">
    <property type="term" value="F:hydrolase activity"/>
    <property type="evidence" value="ECO:0007669"/>
    <property type="project" value="UniProtKB-KW"/>
</dbReference>
<dbReference type="Pfam" id="PF00135">
    <property type="entry name" value="COesterase"/>
    <property type="match status" value="1"/>
</dbReference>
<dbReference type="InterPro" id="IPR050309">
    <property type="entry name" value="Type-B_Carboxylest/Lipase"/>
</dbReference>
<evidence type="ECO:0000256" key="3">
    <source>
        <dbReference type="RuleBase" id="RU361235"/>
    </source>
</evidence>
<dbReference type="ESTHER" id="rhogw-a0a0p9el91">
    <property type="family name" value="Fungal_carboxylesterase_lipase"/>
</dbReference>
<dbReference type="PROSITE" id="PS00941">
    <property type="entry name" value="CARBOXYLESTERASE_B_2"/>
    <property type="match status" value="1"/>
</dbReference>
<keyword evidence="3" id="KW-0732">Signal</keyword>
<dbReference type="InterPro" id="IPR019819">
    <property type="entry name" value="Carboxylesterase_B_CS"/>
</dbReference>
<dbReference type="EMBL" id="KQ474087">
    <property type="protein sequence ID" value="KPV72491.1"/>
    <property type="molecule type" value="Genomic_DNA"/>
</dbReference>
<feature type="chain" id="PRO_5005964810" description="Carboxylic ester hydrolase" evidence="3">
    <location>
        <begin position="21"/>
        <end position="573"/>
    </location>
</feature>
<dbReference type="OMA" id="AFQKMWG"/>
<keyword evidence="6" id="KW-1185">Reference proteome</keyword>
<proteinExistence type="inferred from homology"/>
<evidence type="ECO:0000256" key="1">
    <source>
        <dbReference type="ARBA" id="ARBA00005964"/>
    </source>
</evidence>
<keyword evidence="2 3" id="KW-0378">Hydrolase</keyword>
<organism evidence="5 6">
    <name type="scientific">Rhodotorula graminis (strain WP1)</name>
    <dbReference type="NCBI Taxonomy" id="578459"/>
    <lineage>
        <taxon>Eukaryota</taxon>
        <taxon>Fungi</taxon>
        <taxon>Dikarya</taxon>
        <taxon>Basidiomycota</taxon>
        <taxon>Pucciniomycotina</taxon>
        <taxon>Microbotryomycetes</taxon>
        <taxon>Sporidiobolales</taxon>
        <taxon>Sporidiobolaceae</taxon>
        <taxon>Rhodotorula</taxon>
    </lineage>
</organism>
<accession>A0A0P9EL91</accession>
<feature type="domain" description="Carboxylesterase type B" evidence="4">
    <location>
        <begin position="36"/>
        <end position="533"/>
    </location>
</feature>